<reference evidence="1" key="1">
    <citation type="submission" date="2018-05" db="EMBL/GenBank/DDBJ databases">
        <authorList>
            <person name="Lanie J.A."/>
            <person name="Ng W.-L."/>
            <person name="Kazmierczak K.M."/>
            <person name="Andrzejewski T.M."/>
            <person name="Davidsen T.M."/>
            <person name="Wayne K.J."/>
            <person name="Tettelin H."/>
            <person name="Glass J.I."/>
            <person name="Rusch D."/>
            <person name="Podicherti R."/>
            <person name="Tsui H.-C.T."/>
            <person name="Winkler M.E."/>
        </authorList>
    </citation>
    <scope>NUCLEOTIDE SEQUENCE</scope>
</reference>
<name>A0A382R7J9_9ZZZZ</name>
<accession>A0A382R7J9</accession>
<protein>
    <submittedName>
        <fullName evidence="1">Uncharacterized protein</fullName>
    </submittedName>
</protein>
<evidence type="ECO:0000313" key="1">
    <source>
        <dbReference type="EMBL" id="SVC93152.1"/>
    </source>
</evidence>
<organism evidence="1">
    <name type="scientific">marine metagenome</name>
    <dbReference type="NCBI Taxonomy" id="408172"/>
    <lineage>
        <taxon>unclassified sequences</taxon>
        <taxon>metagenomes</taxon>
        <taxon>ecological metagenomes</taxon>
    </lineage>
</organism>
<proteinExistence type="predicted"/>
<sequence length="61" mass="7101">MKPRQVKYKVNFQSKGYGLLTFENPNQKERGSTRGGNFARKQTLNCLLLCFLSCRRPAYKD</sequence>
<gene>
    <name evidence="1" type="ORF">METZ01_LOCUS346006</name>
</gene>
<dbReference type="EMBL" id="UINC01119375">
    <property type="protein sequence ID" value="SVC93152.1"/>
    <property type="molecule type" value="Genomic_DNA"/>
</dbReference>
<dbReference type="AlphaFoldDB" id="A0A382R7J9"/>